<accession>A0ABW5BJQ8</accession>
<reference evidence="2" key="1">
    <citation type="journal article" date="2019" name="Int. J. Syst. Evol. Microbiol.">
        <title>The Global Catalogue of Microorganisms (GCM) 10K type strain sequencing project: providing services to taxonomists for standard genome sequencing and annotation.</title>
        <authorList>
            <consortium name="The Broad Institute Genomics Platform"/>
            <consortium name="The Broad Institute Genome Sequencing Center for Infectious Disease"/>
            <person name="Wu L."/>
            <person name="Ma J."/>
        </authorList>
    </citation>
    <scope>NUCLEOTIDE SEQUENCE [LARGE SCALE GENOMIC DNA]</scope>
    <source>
        <strain evidence="2">CGMCC 4.7192</strain>
    </source>
</reference>
<protein>
    <submittedName>
        <fullName evidence="1">YciI family protein</fullName>
    </submittedName>
</protein>
<evidence type="ECO:0000313" key="2">
    <source>
        <dbReference type="Proteomes" id="UP001597294"/>
    </source>
</evidence>
<proteinExistence type="predicted"/>
<gene>
    <name evidence="1" type="ORF">ACFSKO_12265</name>
</gene>
<dbReference type="Proteomes" id="UP001597294">
    <property type="component" value="Unassembled WGS sequence"/>
</dbReference>
<dbReference type="PANTHER" id="PTHR37828">
    <property type="entry name" value="GSR2449 PROTEIN"/>
    <property type="match status" value="1"/>
</dbReference>
<sequence>MFVIQLKFSDNKSQASQFMDGHKEWIKQGFNDGVFLVVGSLQPNLGGGILAHATTMAELQNRVSQDPFVAQNIVTTEISEITPAKTDERLKFLLDESIAT</sequence>
<dbReference type="InterPro" id="IPR011008">
    <property type="entry name" value="Dimeric_a/b-barrel"/>
</dbReference>
<dbReference type="PANTHER" id="PTHR37828:SF1">
    <property type="entry name" value="YCII-RELATED DOMAIN-CONTAINING PROTEIN"/>
    <property type="match status" value="1"/>
</dbReference>
<dbReference type="Gene3D" id="3.30.70.1060">
    <property type="entry name" value="Dimeric alpha+beta barrel"/>
    <property type="match status" value="1"/>
</dbReference>
<comment type="caution">
    <text evidence="1">The sequence shown here is derived from an EMBL/GenBank/DDBJ whole genome shotgun (WGS) entry which is preliminary data.</text>
</comment>
<dbReference type="EMBL" id="JBHUII010000004">
    <property type="protein sequence ID" value="MFD2206398.1"/>
    <property type="molecule type" value="Genomic_DNA"/>
</dbReference>
<organism evidence="1 2">
    <name type="scientific">Kiloniella antarctica</name>
    <dbReference type="NCBI Taxonomy" id="1550907"/>
    <lineage>
        <taxon>Bacteria</taxon>
        <taxon>Pseudomonadati</taxon>
        <taxon>Pseudomonadota</taxon>
        <taxon>Alphaproteobacteria</taxon>
        <taxon>Rhodospirillales</taxon>
        <taxon>Kiloniellaceae</taxon>
        <taxon>Kiloniella</taxon>
    </lineage>
</organism>
<keyword evidence="2" id="KW-1185">Reference proteome</keyword>
<dbReference type="SUPFAM" id="SSF54909">
    <property type="entry name" value="Dimeric alpha+beta barrel"/>
    <property type="match status" value="1"/>
</dbReference>
<dbReference type="RefSeq" id="WP_380251937.1">
    <property type="nucleotide sequence ID" value="NZ_JBHUII010000004.1"/>
</dbReference>
<evidence type="ECO:0000313" key="1">
    <source>
        <dbReference type="EMBL" id="MFD2206398.1"/>
    </source>
</evidence>
<name>A0ABW5BJQ8_9PROT</name>